<dbReference type="NCBIfam" id="NF005298">
    <property type="entry name" value="PRK06826.1"/>
    <property type="match status" value="1"/>
</dbReference>
<dbReference type="NCBIfam" id="NF004226">
    <property type="entry name" value="PRK05673.1"/>
    <property type="match status" value="1"/>
</dbReference>
<gene>
    <name evidence="8" type="ORF">H8706_01495</name>
</gene>
<dbReference type="EC" id="2.7.7.7" evidence="1"/>
<organism evidence="8 9">
    <name type="scientific">Qingrenia yutianensis</name>
    <dbReference type="NCBI Taxonomy" id="2763676"/>
    <lineage>
        <taxon>Bacteria</taxon>
        <taxon>Bacillati</taxon>
        <taxon>Bacillota</taxon>
        <taxon>Clostridia</taxon>
        <taxon>Eubacteriales</taxon>
        <taxon>Oscillospiraceae</taxon>
        <taxon>Qingrenia</taxon>
    </lineage>
</organism>
<evidence type="ECO:0000313" key="8">
    <source>
        <dbReference type="EMBL" id="MBC8595544.1"/>
    </source>
</evidence>
<feature type="domain" description="Polymerase/histidinol phosphatase N-terminal" evidence="7">
    <location>
        <begin position="3"/>
        <end position="70"/>
    </location>
</feature>
<comment type="caution">
    <text evidence="8">The sequence shown here is derived from an EMBL/GenBank/DDBJ whole genome shotgun (WGS) entry which is preliminary data.</text>
</comment>
<sequence>MFTHLHLHTQYSLLDGAAKIDAVIKKAADDNMSAVAITDHGVMFGAVDFYLKAKEYGIKPIIGCEVYTAPNSRKSKVYGIDNKYGHLVLLAKNNTGYINLMKICSLGFTEGYYYKPRVDFEVLEKYSDGIIALSACLFGNVNSALLSGDYAKAEEYALHYKKIYGDDFYLEIQNHGLEDEKRLIPMVIDLSKKFDIKVAATNDVHYVNREDADFHDVLLCIQTGKKIDDGERMRFSNDEFYFKTQDEMAKLFEDYPFAVENTAEIAEKCNVEISFDKIYLPKLTLPGNISAKDYLTKLCEDALPVRYKNVTDEVKNRLAKELDTIISMGFADYFLIVRDYVKYAKEHGISVGPGRGSAAGSIVSYLLNITDIDPIKYGLLFERFLNPERVSMPDIDIDFCYVRRDEVIEYMVQKYGRDYVAQIAAFDTMLARGSIRDVGRVLDLPIPFVDKIAKLIPHTLGMTIDTAMEESAELKKIYLSDNRAHRLIDTAKKIEGLPKNVSKHAAGLIVTDKKLYNCVPLIYGDIAYMSQYHMKVLEKIGVVKMDFLGLRNLTVISDAVKMIQKTYDKDFAIENIDYEDENIYKMLSNGGTSGVFQVESRGMTSFLKDLKPRCFEDIIAGLSLYRPATAKIQIPLFLKNRNSGKITYKHPLLEDILKPTCGSIVYQEQAMQIFRALAGYSLGRADLVRRAMAKKNHAALEAEKNVFLNGLKDENGNVVIKGTLANGISQKLSEEIFAELAEFSKYAFNKSHAAAYAKIVYQTAYLKYYYRAVYLVALLKNCFSAKQAEYIEEYKKYGIKILPPDINESGADFTVSGNNVRFSLSSIKGVGGVFAEEIEKRRTKKFVSFTDFCNVMGTALNKKAVESLIKCGAFDSINPNRRQILINSADIIESAVRTGRNTALGQFTMFDTAAEQSVCADNFPPEADFSLSDKLLFEKELSGIYFSGHPLDKFRRKFETARCVPISEITEERYKDGQSVRVGVMISKITRKKTSKGTVMATAEIEDFVSSCEAVVFPNILERFQSEFYVGNIAVIDAEVSFDYNDNLNLIVKNVTKAENYIVPGAQTVYIRIKTENELSKVKSLAEKYRGSSHLAVFVEEKNMVYSAKNGQNVHICTSFLSDAEKIFGKDNVKVK</sequence>
<dbReference type="InterPro" id="IPR003141">
    <property type="entry name" value="Pol/His_phosphatase_N"/>
</dbReference>
<keyword evidence="9" id="KW-1185">Reference proteome</keyword>
<dbReference type="InterPro" id="IPR011708">
    <property type="entry name" value="DNA_pol3_alpha_NTPase_dom"/>
</dbReference>
<dbReference type="EMBL" id="JACRTE010000001">
    <property type="protein sequence ID" value="MBC8595544.1"/>
    <property type="molecule type" value="Genomic_DNA"/>
</dbReference>
<evidence type="ECO:0000256" key="2">
    <source>
        <dbReference type="ARBA" id="ARBA00022679"/>
    </source>
</evidence>
<dbReference type="CDD" id="cd12113">
    <property type="entry name" value="PHP_PolIIIA_DnaE3"/>
    <property type="match status" value="1"/>
</dbReference>
<evidence type="ECO:0000256" key="6">
    <source>
        <dbReference type="ARBA" id="ARBA00049244"/>
    </source>
</evidence>
<comment type="catalytic activity">
    <reaction evidence="6">
        <text>DNA(n) + a 2'-deoxyribonucleoside 5'-triphosphate = DNA(n+1) + diphosphate</text>
        <dbReference type="Rhea" id="RHEA:22508"/>
        <dbReference type="Rhea" id="RHEA-COMP:17339"/>
        <dbReference type="Rhea" id="RHEA-COMP:17340"/>
        <dbReference type="ChEBI" id="CHEBI:33019"/>
        <dbReference type="ChEBI" id="CHEBI:61560"/>
        <dbReference type="ChEBI" id="CHEBI:173112"/>
        <dbReference type="EC" id="2.7.7.7"/>
    </reaction>
</comment>
<dbReference type="Pfam" id="PF17657">
    <property type="entry name" value="DNA_pol3_finger"/>
    <property type="match status" value="1"/>
</dbReference>
<dbReference type="InterPro" id="IPR004013">
    <property type="entry name" value="PHP_dom"/>
</dbReference>
<dbReference type="InterPro" id="IPR041931">
    <property type="entry name" value="DNA_pol3_alpha_thumb_dom"/>
</dbReference>
<dbReference type="GO" id="GO:0006260">
    <property type="term" value="P:DNA replication"/>
    <property type="evidence" value="ECO:0007669"/>
    <property type="project" value="UniProtKB-KW"/>
</dbReference>
<keyword evidence="3 8" id="KW-0548">Nucleotidyltransferase</keyword>
<keyword evidence="5" id="KW-0239">DNA-directed DNA polymerase</keyword>
<dbReference type="Pfam" id="PF14579">
    <property type="entry name" value="HHH_6"/>
    <property type="match status" value="1"/>
</dbReference>
<dbReference type="AlphaFoldDB" id="A0A926IRM8"/>
<dbReference type="InterPro" id="IPR016195">
    <property type="entry name" value="Pol/histidinol_Pase-like"/>
</dbReference>
<protein>
    <recommendedName>
        <fullName evidence="1">DNA-directed DNA polymerase</fullName>
        <ecNumber evidence="1">2.7.7.7</ecNumber>
    </recommendedName>
</protein>
<evidence type="ECO:0000256" key="3">
    <source>
        <dbReference type="ARBA" id="ARBA00022695"/>
    </source>
</evidence>
<dbReference type="InterPro" id="IPR040982">
    <property type="entry name" value="DNA_pol3_finger"/>
</dbReference>
<dbReference type="Pfam" id="PF07733">
    <property type="entry name" value="DNA_pol3_alpha"/>
    <property type="match status" value="1"/>
</dbReference>
<evidence type="ECO:0000313" key="9">
    <source>
        <dbReference type="Proteomes" id="UP000647416"/>
    </source>
</evidence>
<dbReference type="InterPro" id="IPR004805">
    <property type="entry name" value="DnaE2/DnaE/PolC"/>
</dbReference>
<reference evidence="8" key="1">
    <citation type="submission" date="2020-08" db="EMBL/GenBank/DDBJ databases">
        <title>Genome public.</title>
        <authorList>
            <person name="Liu C."/>
            <person name="Sun Q."/>
        </authorList>
    </citation>
    <scope>NUCLEOTIDE SEQUENCE</scope>
    <source>
        <strain evidence="8">NSJ-50</strain>
    </source>
</reference>
<dbReference type="PANTHER" id="PTHR32294">
    <property type="entry name" value="DNA POLYMERASE III SUBUNIT ALPHA"/>
    <property type="match status" value="1"/>
</dbReference>
<dbReference type="CDD" id="cd04485">
    <property type="entry name" value="DnaE_OBF"/>
    <property type="match status" value="1"/>
</dbReference>
<evidence type="ECO:0000256" key="4">
    <source>
        <dbReference type="ARBA" id="ARBA00022705"/>
    </source>
</evidence>
<dbReference type="Gene3D" id="1.10.150.870">
    <property type="match status" value="1"/>
</dbReference>
<evidence type="ECO:0000259" key="7">
    <source>
        <dbReference type="SMART" id="SM00481"/>
    </source>
</evidence>
<dbReference type="GO" id="GO:0003887">
    <property type="term" value="F:DNA-directed DNA polymerase activity"/>
    <property type="evidence" value="ECO:0007669"/>
    <property type="project" value="UniProtKB-KW"/>
</dbReference>
<dbReference type="InterPro" id="IPR029460">
    <property type="entry name" value="DNAPol_HHH"/>
</dbReference>
<dbReference type="Proteomes" id="UP000647416">
    <property type="component" value="Unassembled WGS sequence"/>
</dbReference>
<dbReference type="Gene3D" id="3.20.20.140">
    <property type="entry name" value="Metal-dependent hydrolases"/>
    <property type="match status" value="1"/>
</dbReference>
<proteinExistence type="predicted"/>
<dbReference type="SUPFAM" id="SSF89550">
    <property type="entry name" value="PHP domain-like"/>
    <property type="match status" value="1"/>
</dbReference>
<name>A0A926IRM8_9FIRM</name>
<accession>A0A926IRM8</accession>
<dbReference type="PANTHER" id="PTHR32294:SF0">
    <property type="entry name" value="DNA POLYMERASE III SUBUNIT ALPHA"/>
    <property type="match status" value="1"/>
</dbReference>
<dbReference type="SMART" id="SM00481">
    <property type="entry name" value="POLIIIAc"/>
    <property type="match status" value="1"/>
</dbReference>
<evidence type="ECO:0000256" key="5">
    <source>
        <dbReference type="ARBA" id="ARBA00022932"/>
    </source>
</evidence>
<dbReference type="RefSeq" id="WP_262431215.1">
    <property type="nucleotide sequence ID" value="NZ_JACRTE010000001.1"/>
</dbReference>
<dbReference type="Pfam" id="PF02811">
    <property type="entry name" value="PHP"/>
    <property type="match status" value="1"/>
</dbReference>
<keyword evidence="4" id="KW-0235">DNA replication</keyword>
<keyword evidence="2 8" id="KW-0808">Transferase</keyword>
<dbReference type="GO" id="GO:0008408">
    <property type="term" value="F:3'-5' exonuclease activity"/>
    <property type="evidence" value="ECO:0007669"/>
    <property type="project" value="InterPro"/>
</dbReference>
<dbReference type="Gene3D" id="1.10.10.1600">
    <property type="entry name" value="Bacterial DNA polymerase III alpha subunit, thumb domain"/>
    <property type="match status" value="1"/>
</dbReference>
<dbReference type="NCBIfam" id="TIGR00594">
    <property type="entry name" value="polc"/>
    <property type="match status" value="1"/>
</dbReference>
<evidence type="ECO:0000256" key="1">
    <source>
        <dbReference type="ARBA" id="ARBA00012417"/>
    </source>
</evidence>